<dbReference type="RefSeq" id="WP_102268693.1">
    <property type="nucleotide sequence ID" value="NZ_CALVCM010000055.1"/>
</dbReference>
<keyword evidence="1" id="KW-1133">Transmembrane helix</keyword>
<keyword evidence="1" id="KW-0812">Transmembrane</keyword>
<evidence type="ECO:0000259" key="2">
    <source>
        <dbReference type="Pfam" id="PF13240"/>
    </source>
</evidence>
<protein>
    <submittedName>
        <fullName evidence="3">Zinc ribbon domain-containing protein</fullName>
    </submittedName>
</protein>
<evidence type="ECO:0000313" key="3">
    <source>
        <dbReference type="EMBL" id="MCQ5122126.1"/>
    </source>
</evidence>
<organism evidence="3 4">
    <name type="scientific">Massilicoli timonensis</name>
    <dbReference type="NCBI Taxonomy" id="2015901"/>
    <lineage>
        <taxon>Bacteria</taxon>
        <taxon>Bacillati</taxon>
        <taxon>Bacillota</taxon>
        <taxon>Erysipelotrichia</taxon>
        <taxon>Erysipelotrichales</taxon>
        <taxon>Erysipelotrichaceae</taxon>
        <taxon>Massilicoli</taxon>
    </lineage>
</organism>
<dbReference type="Pfam" id="PF13240">
    <property type="entry name" value="Zn_Ribbon_1"/>
    <property type="match status" value="1"/>
</dbReference>
<gene>
    <name evidence="3" type="ORF">NE663_07625</name>
</gene>
<reference evidence="3 4" key="1">
    <citation type="submission" date="2022-06" db="EMBL/GenBank/DDBJ databases">
        <title>Isolation of gut microbiota from human fecal samples.</title>
        <authorList>
            <person name="Pamer E.G."/>
            <person name="Barat B."/>
            <person name="Waligurski E."/>
            <person name="Medina S."/>
            <person name="Paddock L."/>
            <person name="Mostad J."/>
        </authorList>
    </citation>
    <scope>NUCLEOTIDE SEQUENCE [LARGE SCALE GENOMIC DNA]</scope>
    <source>
        <strain evidence="3 4">DFI.6.1</strain>
    </source>
</reference>
<accession>A0ABT1SLN4</accession>
<feature type="transmembrane region" description="Helical" evidence="1">
    <location>
        <begin position="12"/>
        <end position="34"/>
    </location>
</feature>
<evidence type="ECO:0000313" key="4">
    <source>
        <dbReference type="Proteomes" id="UP001524435"/>
    </source>
</evidence>
<dbReference type="EMBL" id="JANGCH010000010">
    <property type="protein sequence ID" value="MCQ5122126.1"/>
    <property type="molecule type" value="Genomic_DNA"/>
</dbReference>
<evidence type="ECO:0000256" key="1">
    <source>
        <dbReference type="SAM" id="Phobius"/>
    </source>
</evidence>
<dbReference type="Proteomes" id="UP001524435">
    <property type="component" value="Unassembled WGS sequence"/>
</dbReference>
<proteinExistence type="predicted"/>
<sequence length="111" mass="12599">MSRKTSSWLRRPYWGVCIVSAILCAMVASVVLVYCRDHGTLPLIATILTVVLLVITLFLLVRNLRIARIQKEMQAELYNDLKRKGSHNCPKCGNRVGMHDVFCNHCGTKLR</sequence>
<dbReference type="InterPro" id="IPR026870">
    <property type="entry name" value="Zinc_ribbon_dom"/>
</dbReference>
<keyword evidence="4" id="KW-1185">Reference proteome</keyword>
<feature type="domain" description="Zinc-ribbon" evidence="2">
    <location>
        <begin position="89"/>
        <end position="110"/>
    </location>
</feature>
<feature type="transmembrane region" description="Helical" evidence="1">
    <location>
        <begin position="40"/>
        <end position="61"/>
    </location>
</feature>
<keyword evidence="1" id="KW-0472">Membrane</keyword>
<name>A0ABT1SLN4_9FIRM</name>
<comment type="caution">
    <text evidence="3">The sequence shown here is derived from an EMBL/GenBank/DDBJ whole genome shotgun (WGS) entry which is preliminary data.</text>
</comment>